<evidence type="ECO:0000313" key="1">
    <source>
        <dbReference type="EMBL" id="OTF82898.1"/>
    </source>
</evidence>
<keyword evidence="2" id="KW-1185">Reference proteome</keyword>
<accession>A0A1Y3BSF9</accession>
<dbReference type="InterPro" id="IPR029030">
    <property type="entry name" value="Caspase-like_dom_sf"/>
</dbReference>
<dbReference type="Proteomes" id="UP000194236">
    <property type="component" value="Unassembled WGS sequence"/>
</dbReference>
<dbReference type="SUPFAM" id="SSF52129">
    <property type="entry name" value="Caspase-like"/>
    <property type="match status" value="1"/>
</dbReference>
<reference evidence="1 2" key="1">
    <citation type="submission" date="2017-03" db="EMBL/GenBank/DDBJ databases">
        <title>Genome Survey of Euroglyphus maynei.</title>
        <authorList>
            <person name="Arlian L.G."/>
            <person name="Morgan M.S."/>
            <person name="Rider S.D."/>
        </authorList>
    </citation>
    <scope>NUCLEOTIDE SEQUENCE [LARGE SCALE GENOMIC DNA]</scope>
    <source>
        <strain evidence="1">Arlian Lab</strain>
        <tissue evidence="1">Whole body</tissue>
    </source>
</reference>
<dbReference type="Gene3D" id="3.40.50.1460">
    <property type="match status" value="1"/>
</dbReference>
<protein>
    <submittedName>
        <fullName evidence="1">Caspase-like protein</fullName>
    </submittedName>
</protein>
<feature type="non-terminal residue" evidence="1">
    <location>
        <position position="86"/>
    </location>
</feature>
<dbReference type="EMBL" id="MUJZ01006237">
    <property type="protein sequence ID" value="OTF82898.1"/>
    <property type="molecule type" value="Genomic_DNA"/>
</dbReference>
<organism evidence="1 2">
    <name type="scientific">Euroglyphus maynei</name>
    <name type="common">Mayne's house dust mite</name>
    <dbReference type="NCBI Taxonomy" id="6958"/>
    <lineage>
        <taxon>Eukaryota</taxon>
        <taxon>Metazoa</taxon>
        <taxon>Ecdysozoa</taxon>
        <taxon>Arthropoda</taxon>
        <taxon>Chelicerata</taxon>
        <taxon>Arachnida</taxon>
        <taxon>Acari</taxon>
        <taxon>Acariformes</taxon>
        <taxon>Sarcoptiformes</taxon>
        <taxon>Astigmata</taxon>
        <taxon>Psoroptidia</taxon>
        <taxon>Analgoidea</taxon>
        <taxon>Pyroglyphidae</taxon>
        <taxon>Pyroglyphinae</taxon>
        <taxon>Euroglyphus</taxon>
    </lineage>
</organism>
<sequence>MEFDNPNNHDNNNSKSNNEFDSSFLFNLCSSKNEPKASATNCVQISSKRDDLYYNMDNKCHGRCIILNYEQFDSQELTRRRGTESD</sequence>
<evidence type="ECO:0000313" key="2">
    <source>
        <dbReference type="Proteomes" id="UP000194236"/>
    </source>
</evidence>
<gene>
    <name evidence="1" type="ORF">BLA29_013429</name>
</gene>
<name>A0A1Y3BSF9_EURMA</name>
<proteinExistence type="predicted"/>
<comment type="caution">
    <text evidence="1">The sequence shown here is derived from an EMBL/GenBank/DDBJ whole genome shotgun (WGS) entry which is preliminary data.</text>
</comment>
<dbReference type="AlphaFoldDB" id="A0A1Y3BSF9"/>